<dbReference type="InterPro" id="IPR039421">
    <property type="entry name" value="Type_1_exporter"/>
</dbReference>
<feature type="transmembrane region" description="Helical" evidence="8">
    <location>
        <begin position="245"/>
        <end position="267"/>
    </location>
</feature>
<dbReference type="PANTHER" id="PTHR24221">
    <property type="entry name" value="ATP-BINDING CASSETTE SUB-FAMILY B"/>
    <property type="match status" value="1"/>
</dbReference>
<feature type="transmembrane region" description="Helical" evidence="8">
    <location>
        <begin position="52"/>
        <end position="73"/>
    </location>
</feature>
<keyword evidence="6 8" id="KW-1133">Transmembrane helix</keyword>
<evidence type="ECO:0000256" key="8">
    <source>
        <dbReference type="SAM" id="Phobius"/>
    </source>
</evidence>
<name>A0ABY8LTR2_9BACT</name>
<protein>
    <submittedName>
        <fullName evidence="10">ABC transporter ATP-binding protein</fullName>
    </submittedName>
</protein>
<evidence type="ECO:0000259" key="9">
    <source>
        <dbReference type="PROSITE" id="PS50929"/>
    </source>
</evidence>
<evidence type="ECO:0000256" key="6">
    <source>
        <dbReference type="ARBA" id="ARBA00022989"/>
    </source>
</evidence>
<dbReference type="InterPro" id="IPR027417">
    <property type="entry name" value="P-loop_NTPase"/>
</dbReference>
<keyword evidence="3 8" id="KW-0812">Transmembrane</keyword>
<comment type="similarity">
    <text evidence="2">Belongs to the ABC transporter superfamily.</text>
</comment>
<dbReference type="SUPFAM" id="SSF52540">
    <property type="entry name" value="P-loop containing nucleoside triphosphate hydrolases"/>
    <property type="match status" value="1"/>
</dbReference>
<feature type="transmembrane region" description="Helical" evidence="8">
    <location>
        <begin position="151"/>
        <end position="170"/>
    </location>
</feature>
<comment type="subcellular location">
    <subcellularLocation>
        <location evidence="1">Cell membrane</location>
        <topology evidence="1">Multi-pass membrane protein</topology>
    </subcellularLocation>
</comment>
<evidence type="ECO:0000256" key="7">
    <source>
        <dbReference type="ARBA" id="ARBA00023136"/>
    </source>
</evidence>
<dbReference type="RefSeq" id="WP_280101933.1">
    <property type="nucleotide sequence ID" value="NZ_CP122979.1"/>
</dbReference>
<evidence type="ECO:0000256" key="2">
    <source>
        <dbReference type="ARBA" id="ARBA00005417"/>
    </source>
</evidence>
<reference evidence="10" key="1">
    <citation type="submission" date="2023-04" db="EMBL/GenBank/DDBJ databases">
        <title>Completed genome of Mycoplasma lagogenitalium type strain 12MS.</title>
        <authorList>
            <person name="Spergser J."/>
        </authorList>
    </citation>
    <scope>NUCLEOTIDE SEQUENCE</scope>
    <source>
        <strain evidence="10">12MS</strain>
    </source>
</reference>
<dbReference type="GO" id="GO:0005524">
    <property type="term" value="F:ATP binding"/>
    <property type="evidence" value="ECO:0007669"/>
    <property type="project" value="UniProtKB-KW"/>
</dbReference>
<dbReference type="Gene3D" id="1.20.1560.10">
    <property type="entry name" value="ABC transporter type 1, transmembrane domain"/>
    <property type="match status" value="1"/>
</dbReference>
<dbReference type="SUPFAM" id="SSF90123">
    <property type="entry name" value="ABC transporter transmembrane region"/>
    <property type="match status" value="1"/>
</dbReference>
<keyword evidence="7 8" id="KW-0472">Membrane</keyword>
<dbReference type="SMART" id="SM00382">
    <property type="entry name" value="AAA"/>
    <property type="match status" value="1"/>
</dbReference>
<proteinExistence type="inferred from homology"/>
<dbReference type="InterPro" id="IPR036640">
    <property type="entry name" value="ABC1_TM_sf"/>
</dbReference>
<organism evidence="10 11">
    <name type="scientific">Mesomycoplasma lagogenitalium</name>
    <dbReference type="NCBI Taxonomy" id="171286"/>
    <lineage>
        <taxon>Bacteria</taxon>
        <taxon>Bacillati</taxon>
        <taxon>Mycoplasmatota</taxon>
        <taxon>Mycoplasmoidales</taxon>
        <taxon>Metamycoplasmataceae</taxon>
        <taxon>Mesomycoplasma</taxon>
    </lineage>
</organism>
<keyword evidence="4" id="KW-0547">Nucleotide-binding</keyword>
<dbReference type="PROSITE" id="PS50929">
    <property type="entry name" value="ABC_TM1F"/>
    <property type="match status" value="1"/>
</dbReference>
<evidence type="ECO:0000256" key="4">
    <source>
        <dbReference type="ARBA" id="ARBA00022741"/>
    </source>
</evidence>
<dbReference type="EMBL" id="CP122979">
    <property type="protein sequence ID" value="WGI36632.1"/>
    <property type="molecule type" value="Genomic_DNA"/>
</dbReference>
<dbReference type="Proteomes" id="UP001179842">
    <property type="component" value="Chromosome"/>
</dbReference>
<sequence>MKQKIKIILINKFRFSLLILISAIKSIIFGLSFFSLFKIFNSILNSNEIKEILIYSFLSLLFVIFNVLLNSIYKHFYKKYLNTIINILIKEATDNLETLSVNKFKLKTDEEILYYSTEIPKQISGFFYEIIFLLIEDIMKFIVIITLFFYFNWIIGILVTIMGILLILYYNKTLFLMTKIDYKSIDLEEENRYHLNNFLKLYKYFFLMRKNKLWFILLNLKIKDNHNQIYKNEKKYFKIDALNEFVIALFIIINILIFSLFTFYNLFNFTIDILLIAFILISSWTLNITDIYRSIPAFSLAKELINELDEVKEKEIQTEKSNLYFNELNIRNLNIFINEKNIIKNLNLSLKENEKLAIVGKSGAGKSTLVNLLLNNNVFEQISFNGSIDWNEQNAMEMSNQEIKENFIFVGTENNLLNGTIEENISLFSKQIDSLKLKEICKLLEIDYLNLEIQINTSEFKLSEGEKKRIILARLLYLSSNKIVILDESFNNLNNKMAEKVREIIMENSRIYIEISHNFSDNDYKKFDKVVKL</sequence>
<keyword evidence="11" id="KW-1185">Reference proteome</keyword>
<feature type="domain" description="ABC transmembrane type-1" evidence="9">
    <location>
        <begin position="17"/>
        <end position="300"/>
    </location>
</feature>
<dbReference type="PANTHER" id="PTHR24221:SF654">
    <property type="entry name" value="ATP-BINDING CASSETTE SUB-FAMILY B MEMBER 6"/>
    <property type="match status" value="1"/>
</dbReference>
<dbReference type="Pfam" id="PF00005">
    <property type="entry name" value="ABC_tran"/>
    <property type="match status" value="1"/>
</dbReference>
<dbReference type="InterPro" id="IPR011527">
    <property type="entry name" value="ABC1_TM_dom"/>
</dbReference>
<gene>
    <name evidence="10" type="ORF">QEG99_04175</name>
</gene>
<evidence type="ECO:0000313" key="11">
    <source>
        <dbReference type="Proteomes" id="UP001179842"/>
    </source>
</evidence>
<keyword evidence="5 10" id="KW-0067">ATP-binding</keyword>
<feature type="transmembrane region" description="Helical" evidence="8">
    <location>
        <begin position="15"/>
        <end position="40"/>
    </location>
</feature>
<evidence type="ECO:0000313" key="10">
    <source>
        <dbReference type="EMBL" id="WGI36632.1"/>
    </source>
</evidence>
<evidence type="ECO:0000256" key="3">
    <source>
        <dbReference type="ARBA" id="ARBA00022692"/>
    </source>
</evidence>
<accession>A0ABY8LTR2</accession>
<evidence type="ECO:0000256" key="5">
    <source>
        <dbReference type="ARBA" id="ARBA00022840"/>
    </source>
</evidence>
<dbReference type="InterPro" id="IPR003439">
    <property type="entry name" value="ABC_transporter-like_ATP-bd"/>
</dbReference>
<feature type="transmembrane region" description="Helical" evidence="8">
    <location>
        <begin position="273"/>
        <end position="292"/>
    </location>
</feature>
<dbReference type="Gene3D" id="3.40.50.300">
    <property type="entry name" value="P-loop containing nucleotide triphosphate hydrolases"/>
    <property type="match status" value="1"/>
</dbReference>
<evidence type="ECO:0000256" key="1">
    <source>
        <dbReference type="ARBA" id="ARBA00004651"/>
    </source>
</evidence>
<feature type="transmembrane region" description="Helical" evidence="8">
    <location>
        <begin position="126"/>
        <end position="145"/>
    </location>
</feature>
<dbReference type="InterPro" id="IPR003593">
    <property type="entry name" value="AAA+_ATPase"/>
</dbReference>